<dbReference type="GO" id="GO:0016787">
    <property type="term" value="F:hydrolase activity"/>
    <property type="evidence" value="ECO:0007669"/>
    <property type="project" value="InterPro"/>
</dbReference>
<evidence type="ECO:0000313" key="4">
    <source>
        <dbReference type="Proteomes" id="UP000326396"/>
    </source>
</evidence>
<name>A0A5N6NAM3_9ASTR</name>
<keyword evidence="4" id="KW-1185">Reference proteome</keyword>
<dbReference type="EMBL" id="SZYD01000012">
    <property type="protein sequence ID" value="KAD4584260.1"/>
    <property type="molecule type" value="Genomic_DNA"/>
</dbReference>
<dbReference type="Pfam" id="PF07859">
    <property type="entry name" value="Abhydrolase_3"/>
    <property type="match status" value="1"/>
</dbReference>
<accession>A0A5N6NAM3</accession>
<dbReference type="InterPro" id="IPR013094">
    <property type="entry name" value="AB_hydrolase_3"/>
</dbReference>
<dbReference type="OrthoDB" id="408631at2759"/>
<comment type="caution">
    <text evidence="3">The sequence shown here is derived from an EMBL/GenBank/DDBJ whole genome shotgun (WGS) entry which is preliminary data.</text>
</comment>
<dbReference type="InterPro" id="IPR029058">
    <property type="entry name" value="AB_hydrolase_fold"/>
</dbReference>
<reference evidence="3 4" key="1">
    <citation type="submission" date="2019-05" db="EMBL/GenBank/DDBJ databases">
        <title>Mikania micrantha, genome provides insights into the molecular mechanism of rapid growth.</title>
        <authorList>
            <person name="Liu B."/>
        </authorList>
    </citation>
    <scope>NUCLEOTIDE SEQUENCE [LARGE SCALE GENOMIC DNA]</scope>
    <source>
        <strain evidence="3">NLD-2019</strain>
        <tissue evidence="3">Leaf</tissue>
    </source>
</reference>
<evidence type="ECO:0000259" key="2">
    <source>
        <dbReference type="Pfam" id="PF07859"/>
    </source>
</evidence>
<dbReference type="InterPro" id="IPR050466">
    <property type="entry name" value="Carboxylest/Gibb_receptor"/>
</dbReference>
<dbReference type="PANTHER" id="PTHR23024">
    <property type="entry name" value="ARYLACETAMIDE DEACETYLASE"/>
    <property type="match status" value="1"/>
</dbReference>
<organism evidence="3 4">
    <name type="scientific">Mikania micrantha</name>
    <name type="common">bitter vine</name>
    <dbReference type="NCBI Taxonomy" id="192012"/>
    <lineage>
        <taxon>Eukaryota</taxon>
        <taxon>Viridiplantae</taxon>
        <taxon>Streptophyta</taxon>
        <taxon>Embryophyta</taxon>
        <taxon>Tracheophyta</taxon>
        <taxon>Spermatophyta</taxon>
        <taxon>Magnoliopsida</taxon>
        <taxon>eudicotyledons</taxon>
        <taxon>Gunneridae</taxon>
        <taxon>Pentapetalae</taxon>
        <taxon>asterids</taxon>
        <taxon>campanulids</taxon>
        <taxon>Asterales</taxon>
        <taxon>Asteraceae</taxon>
        <taxon>Asteroideae</taxon>
        <taxon>Heliantheae alliance</taxon>
        <taxon>Eupatorieae</taxon>
        <taxon>Mikania</taxon>
    </lineage>
</organism>
<evidence type="ECO:0000256" key="1">
    <source>
        <dbReference type="ARBA" id="ARBA00010515"/>
    </source>
</evidence>
<gene>
    <name evidence="3" type="ORF">E3N88_21861</name>
</gene>
<dbReference type="SUPFAM" id="SSF53474">
    <property type="entry name" value="alpha/beta-Hydrolases"/>
    <property type="match status" value="1"/>
</dbReference>
<sequence length="325" mass="36192">MSDHQLPVRENPPIIVLNPDGSCTRFIPNPCTPPTTDQDLDPLVLTKDLTINYINQTGVRIHIPKETLTSTRCPVEKLPLVVYYHGGGFIFSTAATTITHELCNRLAAHVPAIVVNVDYRLAPEHRLPAAYDDGVEALHWLKSTEDPWLANYANLSNCYLMGTSAGANLAYHAGLRVSKQLQDLEPLKIKGLILHSLFIGGVERVESEVRLADTGQQLTLSISDTMWDFCLPIGASREHEYCNPMAGCGLDDMGWVKDSGWQVMMVDRYGDLLIDRQMGFAKTLKLKGVECRCFYGDGDHGIEYYDESKAKELFEEVSSFISSIN</sequence>
<evidence type="ECO:0000313" key="3">
    <source>
        <dbReference type="EMBL" id="KAD4584260.1"/>
    </source>
</evidence>
<dbReference type="Proteomes" id="UP000326396">
    <property type="component" value="Linkage Group LG2"/>
</dbReference>
<dbReference type="PANTHER" id="PTHR23024:SF546">
    <property type="entry name" value="CARBOXYLESTERASE 120-RELATED"/>
    <property type="match status" value="1"/>
</dbReference>
<proteinExistence type="inferred from homology"/>
<dbReference type="Gene3D" id="3.40.50.1820">
    <property type="entry name" value="alpha/beta hydrolase"/>
    <property type="match status" value="1"/>
</dbReference>
<comment type="similarity">
    <text evidence="1">Belongs to the 'GDXG' lipolytic enzyme family.</text>
</comment>
<protein>
    <recommendedName>
        <fullName evidence="2">Alpha/beta hydrolase fold-3 domain-containing protein</fullName>
    </recommendedName>
</protein>
<dbReference type="AlphaFoldDB" id="A0A5N6NAM3"/>
<feature type="domain" description="Alpha/beta hydrolase fold-3" evidence="2">
    <location>
        <begin position="81"/>
        <end position="296"/>
    </location>
</feature>